<reference evidence="2 4" key="1">
    <citation type="journal article" date="2014" name="BMC Genomics">
        <title>Genome sequence of Anopheles sinensis provides insight into genetics basis of mosquito competence for malaria parasites.</title>
        <authorList>
            <person name="Zhou D."/>
            <person name="Zhang D."/>
            <person name="Ding G."/>
            <person name="Shi L."/>
            <person name="Hou Q."/>
            <person name="Ye Y."/>
            <person name="Xu Y."/>
            <person name="Zhou H."/>
            <person name="Xiong C."/>
            <person name="Li S."/>
            <person name="Yu J."/>
            <person name="Hong S."/>
            <person name="Yu X."/>
            <person name="Zou P."/>
            <person name="Chen C."/>
            <person name="Chang X."/>
            <person name="Wang W."/>
            <person name="Lv Y."/>
            <person name="Sun Y."/>
            <person name="Ma L."/>
            <person name="Shen B."/>
            <person name="Zhu C."/>
        </authorList>
    </citation>
    <scope>NUCLEOTIDE SEQUENCE [LARGE SCALE GENOMIC DNA]</scope>
</reference>
<dbReference type="VEuPathDB" id="VectorBase:ASIC019564"/>
<dbReference type="Proteomes" id="UP000030765">
    <property type="component" value="Unassembled WGS sequence"/>
</dbReference>
<gene>
    <name evidence="2" type="ORF">ZHAS_00019564</name>
</gene>
<dbReference type="AlphaFoldDB" id="A0A084WMR2"/>
<name>A0A084WMR2_ANOSI</name>
<evidence type="ECO:0000313" key="3">
    <source>
        <dbReference type="EnsemblMetazoa" id="ASIC019564-PA"/>
    </source>
</evidence>
<reference evidence="3" key="2">
    <citation type="submission" date="2020-05" db="UniProtKB">
        <authorList>
            <consortium name="EnsemblMetazoa"/>
        </authorList>
    </citation>
    <scope>IDENTIFICATION</scope>
</reference>
<evidence type="ECO:0000313" key="2">
    <source>
        <dbReference type="EMBL" id="KFB51506.1"/>
    </source>
</evidence>
<proteinExistence type="predicted"/>
<feature type="compositionally biased region" description="Low complexity" evidence="1">
    <location>
        <begin position="30"/>
        <end position="46"/>
    </location>
</feature>
<feature type="region of interest" description="Disordered" evidence="1">
    <location>
        <begin position="1"/>
        <end position="79"/>
    </location>
</feature>
<dbReference type="EnsemblMetazoa" id="ASIC019564-RA">
    <property type="protein sequence ID" value="ASIC019564-PA"/>
    <property type="gene ID" value="ASIC019564"/>
</dbReference>
<accession>A0A084WMR2</accession>
<evidence type="ECO:0000256" key="1">
    <source>
        <dbReference type="SAM" id="MobiDB-lite"/>
    </source>
</evidence>
<feature type="compositionally biased region" description="Gly residues" evidence="1">
    <location>
        <begin position="14"/>
        <end position="29"/>
    </location>
</feature>
<dbReference type="EMBL" id="KE525352">
    <property type="protein sequence ID" value="KFB51506.1"/>
    <property type="molecule type" value="Genomic_DNA"/>
</dbReference>
<sequence length="79" mass="8041">MRQPKERKLQRTYGAGGGPGGGDGGGGSGRPSRNSSPSASNGVSRNGPASERIKSLDALNLNDASSTPPGFVYRPARVD</sequence>
<evidence type="ECO:0000313" key="4">
    <source>
        <dbReference type="Proteomes" id="UP000030765"/>
    </source>
</evidence>
<dbReference type="EMBL" id="ATLV01024501">
    <property type="status" value="NOT_ANNOTATED_CDS"/>
    <property type="molecule type" value="Genomic_DNA"/>
</dbReference>
<organism evidence="2">
    <name type="scientific">Anopheles sinensis</name>
    <name type="common">Mosquito</name>
    <dbReference type="NCBI Taxonomy" id="74873"/>
    <lineage>
        <taxon>Eukaryota</taxon>
        <taxon>Metazoa</taxon>
        <taxon>Ecdysozoa</taxon>
        <taxon>Arthropoda</taxon>
        <taxon>Hexapoda</taxon>
        <taxon>Insecta</taxon>
        <taxon>Pterygota</taxon>
        <taxon>Neoptera</taxon>
        <taxon>Endopterygota</taxon>
        <taxon>Diptera</taxon>
        <taxon>Nematocera</taxon>
        <taxon>Culicoidea</taxon>
        <taxon>Culicidae</taxon>
        <taxon>Anophelinae</taxon>
        <taxon>Anopheles</taxon>
    </lineage>
</organism>
<protein>
    <submittedName>
        <fullName evidence="2 3">Uncharacterized protein</fullName>
    </submittedName>
</protein>
<keyword evidence="4" id="KW-1185">Reference proteome</keyword>